<dbReference type="Proteomes" id="UP000076154">
    <property type="component" value="Unassembled WGS sequence"/>
</dbReference>
<keyword evidence="2 6" id="KW-0812">Transmembrane</keyword>
<feature type="transmembrane region" description="Helical" evidence="6">
    <location>
        <begin position="206"/>
        <end position="224"/>
    </location>
</feature>
<dbReference type="EMBL" id="LUEZ02000107">
    <property type="protein sequence ID" value="RDB18057.1"/>
    <property type="molecule type" value="Genomic_DNA"/>
</dbReference>
<evidence type="ECO:0000256" key="3">
    <source>
        <dbReference type="ARBA" id="ARBA00022989"/>
    </source>
</evidence>
<feature type="transmembrane region" description="Helical" evidence="6">
    <location>
        <begin position="87"/>
        <end position="108"/>
    </location>
</feature>
<gene>
    <name evidence="8" type="primary">Slc35c1_1</name>
    <name evidence="8" type="ORF">Hypma_000895</name>
</gene>
<keyword evidence="9" id="KW-1185">Reference proteome</keyword>
<dbReference type="InterPro" id="IPR050186">
    <property type="entry name" value="TPT_transporter"/>
</dbReference>
<evidence type="ECO:0000313" key="8">
    <source>
        <dbReference type="EMBL" id="RDB18057.1"/>
    </source>
</evidence>
<feature type="transmembrane region" description="Helical" evidence="6">
    <location>
        <begin position="300"/>
        <end position="319"/>
    </location>
</feature>
<feature type="domain" description="Sugar phosphate transporter" evidence="7">
    <location>
        <begin position="14"/>
        <end position="316"/>
    </location>
</feature>
<evidence type="ECO:0000256" key="6">
    <source>
        <dbReference type="SAM" id="Phobius"/>
    </source>
</evidence>
<evidence type="ECO:0000256" key="4">
    <source>
        <dbReference type="ARBA" id="ARBA00023136"/>
    </source>
</evidence>
<accession>A0A369JBR6</accession>
<dbReference type="GO" id="GO:0016020">
    <property type="term" value="C:membrane"/>
    <property type="evidence" value="ECO:0007669"/>
    <property type="project" value="UniProtKB-SubCell"/>
</dbReference>
<evidence type="ECO:0000313" key="9">
    <source>
        <dbReference type="Proteomes" id="UP000076154"/>
    </source>
</evidence>
<keyword evidence="3 6" id="KW-1133">Transmembrane helix</keyword>
<reference evidence="8" key="1">
    <citation type="submission" date="2018-04" db="EMBL/GenBank/DDBJ databases">
        <title>Whole genome sequencing of Hypsizygus marmoreus.</title>
        <authorList>
            <person name="Choi I.-G."/>
            <person name="Min B."/>
            <person name="Kim J.-G."/>
            <person name="Kim S."/>
            <person name="Oh Y.-L."/>
            <person name="Kong W.-S."/>
            <person name="Park H."/>
            <person name="Jeong J."/>
            <person name="Song E.-S."/>
        </authorList>
    </citation>
    <scope>NUCLEOTIDE SEQUENCE [LARGE SCALE GENOMIC DNA]</scope>
    <source>
        <strain evidence="8">51987-8</strain>
    </source>
</reference>
<comment type="caution">
    <text evidence="8">The sequence shown here is derived from an EMBL/GenBank/DDBJ whole genome shotgun (WGS) entry which is preliminary data.</text>
</comment>
<organism evidence="8 9">
    <name type="scientific">Hypsizygus marmoreus</name>
    <name type="common">White beech mushroom</name>
    <name type="synonym">Agaricus marmoreus</name>
    <dbReference type="NCBI Taxonomy" id="39966"/>
    <lineage>
        <taxon>Eukaryota</taxon>
        <taxon>Fungi</taxon>
        <taxon>Dikarya</taxon>
        <taxon>Basidiomycota</taxon>
        <taxon>Agaricomycotina</taxon>
        <taxon>Agaricomycetes</taxon>
        <taxon>Agaricomycetidae</taxon>
        <taxon>Agaricales</taxon>
        <taxon>Tricholomatineae</taxon>
        <taxon>Lyophyllaceae</taxon>
        <taxon>Hypsizygus</taxon>
    </lineage>
</organism>
<evidence type="ECO:0000256" key="2">
    <source>
        <dbReference type="ARBA" id="ARBA00022692"/>
    </source>
</evidence>
<evidence type="ECO:0000256" key="5">
    <source>
        <dbReference type="SAM" id="MobiDB-lite"/>
    </source>
</evidence>
<feature type="transmembrane region" description="Helical" evidence="6">
    <location>
        <begin position="12"/>
        <end position="32"/>
    </location>
</feature>
<keyword evidence="4 6" id="KW-0472">Membrane</keyword>
<dbReference type="FunCoup" id="A0A369JBR6">
    <property type="interactions" value="91"/>
</dbReference>
<dbReference type="AlphaFoldDB" id="A0A369JBR6"/>
<comment type="subcellular location">
    <subcellularLocation>
        <location evidence="1">Membrane</location>
        <topology evidence="1">Multi-pass membrane protein</topology>
    </subcellularLocation>
</comment>
<feature type="transmembrane region" description="Helical" evidence="6">
    <location>
        <begin position="139"/>
        <end position="161"/>
    </location>
</feature>
<name>A0A369JBR6_HYPMA</name>
<dbReference type="Pfam" id="PF03151">
    <property type="entry name" value="TPT"/>
    <property type="match status" value="1"/>
</dbReference>
<feature type="region of interest" description="Disordered" evidence="5">
    <location>
        <begin position="325"/>
        <end position="355"/>
    </location>
</feature>
<dbReference type="PANTHER" id="PTHR11132">
    <property type="entry name" value="SOLUTE CARRIER FAMILY 35"/>
    <property type="match status" value="1"/>
</dbReference>
<dbReference type="InParanoid" id="A0A369JBR6"/>
<proteinExistence type="predicted"/>
<dbReference type="InterPro" id="IPR004853">
    <property type="entry name" value="Sugar_P_trans_dom"/>
</dbReference>
<evidence type="ECO:0000259" key="7">
    <source>
        <dbReference type="Pfam" id="PF03151"/>
    </source>
</evidence>
<feature type="transmembrane region" description="Helical" evidence="6">
    <location>
        <begin position="173"/>
        <end position="194"/>
    </location>
</feature>
<feature type="transmembrane region" description="Helical" evidence="6">
    <location>
        <begin position="44"/>
        <end position="66"/>
    </location>
</feature>
<protein>
    <submittedName>
        <fullName evidence="8">GDP-fucose transporter 1</fullName>
    </submittedName>
</protein>
<evidence type="ECO:0000256" key="1">
    <source>
        <dbReference type="ARBA" id="ARBA00004141"/>
    </source>
</evidence>
<dbReference type="OrthoDB" id="5547497at2759"/>
<sequence length="355" mass="38099">MSKAQDAPQASRLQVAAVISFYMAAALVMVFVNKAVLNSTPDIPISFLFIQLAIAVVLLHVASFLSTWIIPFEIRVPTLELQTAIKLLPYVTVGVAGLIFNTLCLANVDASFFQVARGLLLPFTITISAIATRTRPSKGVILAAFIVTAGFFFGVSPASYFSSATRATSLLPIAYGTLSSLLLALHAVLIKSAHTHVGSDNSVVKLMYYGNLMSAVFLVPFIALNGEMSPMMARWAAGGDQWRTFVVGTAITGVFGFLIGLASLLSIKVTSPVTHMFSSAARSVLQTILGVYIFGDIITMHRGTSILVITLGALFYTWVQSNRRPSDSKEKAIQLPPTPNPDRDMEKGEVGYGKG</sequence>
<feature type="transmembrane region" description="Helical" evidence="6">
    <location>
        <begin position="244"/>
        <end position="265"/>
    </location>
</feature>